<dbReference type="CDD" id="cd00112">
    <property type="entry name" value="LDLa"/>
    <property type="match status" value="2"/>
</dbReference>
<dbReference type="SMART" id="SM00192">
    <property type="entry name" value="LDLa"/>
    <property type="match status" value="3"/>
</dbReference>
<dbReference type="InterPro" id="IPR002172">
    <property type="entry name" value="LDrepeatLR_classA_rpt"/>
</dbReference>
<dbReference type="SMART" id="SM00408">
    <property type="entry name" value="IGc2"/>
    <property type="match status" value="6"/>
</dbReference>
<dbReference type="GO" id="GO:0005886">
    <property type="term" value="C:plasma membrane"/>
    <property type="evidence" value="ECO:0007669"/>
    <property type="project" value="TreeGrafter"/>
</dbReference>
<feature type="domain" description="Ig-like" evidence="14">
    <location>
        <begin position="1706"/>
        <end position="1792"/>
    </location>
</feature>
<evidence type="ECO:0000256" key="10">
    <source>
        <dbReference type="PROSITE-ProRule" id="PRU00206"/>
    </source>
</evidence>
<evidence type="ECO:0000256" key="8">
    <source>
        <dbReference type="ARBA" id="ARBA00023319"/>
    </source>
</evidence>
<feature type="domain" description="Ig-like" evidence="14">
    <location>
        <begin position="5491"/>
        <end position="5534"/>
    </location>
</feature>
<feature type="domain" description="Ig-like" evidence="14">
    <location>
        <begin position="3686"/>
        <end position="3792"/>
    </location>
</feature>
<dbReference type="Pfam" id="PF00052">
    <property type="entry name" value="Laminin_B"/>
    <property type="match status" value="1"/>
</dbReference>
<reference evidence="16" key="1">
    <citation type="journal article" date="2012" name="Nat. Genet.">
        <title>Whole-genome sequence of Schistosoma haematobium.</title>
        <authorList>
            <person name="Young N.D."/>
            <person name="Jex A.R."/>
            <person name="Li B."/>
            <person name="Liu S."/>
            <person name="Yang L."/>
            <person name="Xiong Z."/>
            <person name="Li Y."/>
            <person name="Cantacessi C."/>
            <person name="Hall R.S."/>
            <person name="Xu X."/>
            <person name="Chen F."/>
            <person name="Wu X."/>
            <person name="Zerlotini A."/>
            <person name="Oliveira G."/>
            <person name="Hofmann A."/>
            <person name="Zhang G."/>
            <person name="Fang X."/>
            <person name="Kang Y."/>
            <person name="Campbell B.E."/>
            <person name="Loukas A."/>
            <person name="Ranganathan S."/>
            <person name="Rollinson D."/>
            <person name="Rinaldi G."/>
            <person name="Brindley P.J."/>
            <person name="Yang H."/>
            <person name="Wang J."/>
            <person name="Wang J."/>
            <person name="Gasser R.B."/>
        </authorList>
    </citation>
    <scope>NUCLEOTIDE SEQUENCE</scope>
</reference>
<feature type="disulfide bond" evidence="9">
    <location>
        <begin position="788"/>
        <end position="803"/>
    </location>
</feature>
<dbReference type="PROSITE" id="PS50835">
    <property type="entry name" value="IG_LIKE"/>
    <property type="match status" value="14"/>
</dbReference>
<dbReference type="CDD" id="cd00055">
    <property type="entry name" value="EGF_Lam"/>
    <property type="match status" value="2"/>
</dbReference>
<keyword evidence="17" id="KW-1185">Reference proteome</keyword>
<evidence type="ECO:0000256" key="2">
    <source>
        <dbReference type="ARBA" id="ARBA00022729"/>
    </source>
</evidence>
<dbReference type="Pfam" id="PF13927">
    <property type="entry name" value="Ig_3"/>
    <property type="match status" value="1"/>
</dbReference>
<evidence type="ECO:0000259" key="13">
    <source>
        <dbReference type="PROSITE" id="PS50050"/>
    </source>
</evidence>
<dbReference type="InterPro" id="IPR036055">
    <property type="entry name" value="LDL_receptor-like_sf"/>
</dbReference>
<dbReference type="SUPFAM" id="SSF48726">
    <property type="entry name" value="Immunoglobulin"/>
    <property type="match status" value="7"/>
</dbReference>
<dbReference type="GO" id="GO:0005911">
    <property type="term" value="C:cell-cell junction"/>
    <property type="evidence" value="ECO:0007669"/>
    <property type="project" value="TreeGrafter"/>
</dbReference>
<dbReference type="InterPro" id="IPR002049">
    <property type="entry name" value="LE_dom"/>
</dbReference>
<gene>
    <name evidence="16" type="ORF">MS3_00006024</name>
</gene>
<dbReference type="InterPro" id="IPR013783">
    <property type="entry name" value="Ig-like_fold"/>
</dbReference>
<dbReference type="PROSITE" id="PS50068">
    <property type="entry name" value="LDLRA_2"/>
    <property type="match status" value="2"/>
</dbReference>
<sequence length="6896" mass="779520">MMIYLTRWSMLYTNLFILVYLIYQSKLIWTLSNSSIYSYTYTTYIPSVVFNSHELVVNKNHHHHPNQIQLNCPLIHAQHGDLLVIFQSNLPIHQVILNETNLKVHYILNIDHHDYNDYTTNYWCKLHRAMNNQYVIISEIQLILTSNLTYETFVYERKETQIVEGVLGEKLIVTCNPTTSQNNWNNKSIVWYRLPGLKINGQISPNLYIDRLTIDDLGTYFCSEHSTSLHRNLPVQKIEIWSHNFMSEINFGKLITSENLTYFQCPNVFNEYTFVIWEYPMGNVIVNEYDYKFEHPLQLHHTKHPLPICQYGWIDQMNTTIDQHTYLKRSRRSIESIPYITISKRIDPDDPTVILQCHMPPNEAESVSFNYQWSTVESGKIGDSETIVRQLIIDHIPDDGVKRDTSITCEVTSSETGEIVGSIKLDLEPKSLSTTGKMELSETTTEIFSYRNGESLELHCELEKDFVGTGENVIWTFNGGTLPTGTNRLDRLRTSVIVIKEMENIHEGLYECQQNSKKLRGHIIRAPTIVTLSILPKEDEAWANAGDITEFHCRLDGREYGNQLIDWYFIPEGDDREISLHNDVKIDNPDATPSTSFLSIMNVQKYHEGLYVCRALNLRDTAKLIVKTRDLTVTPEEVKARPGTTVQFLCELSTITGMKGGKVFWMRTDRQDLRPGKEEVIGTNGGRALLIVKDVGRFDHNISYMCTDGYSKGYAKLYVQEVCAPGFRPCGSQECLEETKFCDGVVDCEDGYDEIPSKCSECGVNENVCGIVNDVKPLKNCYLQFWHCDGEDDCGNNYDESNCLAPSVYDQCNGTHYTCPQGDKMIARAFMCDSVTDCEPNGDDESECSYPSIIEPSGETHLIGHQSENLTLTCVAYGRPPPTISWRYNWGHLREGVKHSINYTVINCNMAISHLTLYDLESRASGLYTCEAVNRGRALAPDFLVNVAKGGICKAPQFNDAAWFDDMCLTCYCSNVTDKCTSVKGYRKSPHDLMFDYKTTPIILSTYNQDGSVEEGQGVTEIDGDILRIPDVPNEATFVESDFNLSGSWVKSYGYNIILNLRLFGESLNYLPGPFIILNSTDRSIYWCPPNDRLLVHTIPTGYDNQIHIRLTERDKWYIDNKCKHTIEQTIGRSGFMQVLSNVKKISLRVKYYQDQTTLELFNVKVEHAIKSDVPGQWVGEIEECICPHGYEGLSCEKCAPGYQKDPDNPLKCRPYCACDKCDTDGNCIECPGKRAGPRCQQCKDGYYRPDKSLLITDCQPCDMCGNNLPYVVKTCHFNPQGDDDYFCKCRISEDNKLINPNCDRCQLAIDNGEELPVDAKCDTKPQPIDCHYHGTQLTSDNGDCQCKTGYTGVKCDECEEGYFNYMGQCLQCYCSGKTSSCRLSDEHYFWNITTEDSAGFGFNVWLGQRTDLGGLQRNEYTPDGDRRIQRELDNFYVKYPLNNKGIIHFGINLIPPKPSSLTQNDVAIYKYMYGGKMSFRIDSIKLNPNELTQREASVVVELESPRYGRLWTLATYNLTTQRYEIEFHENWWPGSWHLGTPLTLYDTSMSLTRNQLLRFLVTTTNIGIITSSGNSESLNDMKLSGLSIQISIPIKTNERQLFANEQGLVKAPVEICDCPNQSNSLNERELSPSCEGCTDLSKQTVIRLEPLGEDVQCGGCLGDKCKECSEGEYIYDIYSGKRFDTCQKAVTIDTKSRRVIVKLREPINLICKVTSYRGGLVTHEWITPNNEYASQPIISRQYLTKPNDYNTKENLTTYQSEALLQIKFAKPEDAGEYKCIAKGIGTEVKETFYVVVIDPNVASPPDVPEDDEINRKFPLPTPPILDPPVLTVYEIKKDPDNPQITLISGQVKPEILDTHHTIWYSINGTLIPGKTEIIDTARGAFTVQLTIPYETIKLGNDSIIGYFIGKDPIYTPQWTRMMKPVIIDTEADEITPDDIINPPTEITIPFMQPYIVQVRTKPGKEDISVNWKKIGPIPETIKEKKDDEVKILDSDSTHPEGTSQDKTNLNIWAAAEQHEGIYEGIVLRDRDGVEVKRIQTIIRVQPMTSGSKTELGLAEAAEPIESEVDDDDDEKEEEPPTWDFIVGGFTPDAKHCETPTWTIVDYQLNKTTDITNKVIRTSDENFRVNYPLTSGLYLRFQCKPIPMSNLTGEIKFNISSPDPRIILKPIYDNPDSTFPTRLVCMDLNPEYDSSVNLSSSSMSQEMISHAITSSEQKLIIRKGDIPPIRRLEMDWRRIGEFDPFNDDGYFTCFVNNTETNGSKTIKLPSDKVPIQLPEDPFTRLYIYSPDTYVVPELDGSAKIMIPEGEQLRIYCVFEARPSSEFHGWRGTTTNIENNLKIEHRIYSSLAQTDHVNLNLDGQKIECVYGERTKPVEISVIPKDERKLHAKILSDAFINDRLVGITGSDMNLTCDVKHTTRKPVTIDRIDWFVQYPNGIRRDIKHTQLADSFSTGHKGEWIYFTKLTDKPQGLNIFCVVRLEDIQKATQAYYSSPHISLWLREPKVLVFIEGQDPTGIITGIETKTAQIKCIVKDAWRNKTVEEADIAWETKVTSIQEELSNSNERARPQPSPNDLPMLGAKALYDTMVIAGLRRQPNWIARFRCKGTDLKTGAYGYSDYVKLEVLAGDTLEQIPKLRLVSHTDPNSPYPNKVECIDDNEKYESQITWTRQDEPIDPAQITTTPNKAVLKWTHNGIDKFDPRMDAGIYTCRSVNSYSSSVKQVYIPYDLIATDYETPITPEVRILSNVNEIFQDSGDRYVRVIQGQPFELICTFYGHPPPEGGLQWSIDRFNGTRNSLSSHWLSMQGLIIHSGRHYWTTIGSPQFDALGRHTGVFQCTALNSIGQIIERDQVRVELHKVYVRINELSESGLIENQKGSNGTITCNAYDGYLQFILPDATYTWEVERINGERVHPNLIADQIELNNNQLYYHGLSSTANKLRIRCIASNDTARYISPDFSFRVFGSDKAEPVKTSDIEPGGTRWISGDGEERITLKIGGKNDLTNHVTIKDGENVQLNCTAYDTVTGKEITDGNLHFGWRLLGIYGETVPEAGLTRQSIQSYTINNGNTGVLTIEDTRPSPNLPQPSARIQCLATSYIDGVTYYSTLVDLIVYPEEIPVDHVKDVKDREKLNRLSVSVVGLDDRGRLSGTEGSSVKLECIATDRSTKQHTKESVIYGWEFSRLDGTPIDTTSLIGIGDSRLEVNENQLILQGLKQTTSILGRCRVIVPSEESLDEDTQLSRSEEVFYSPHFRFDIIDSDGTGRRDFIAPMQPIATTKDSDIFIKVDGLDENGALSADKGESVELNCIAMNQTTNEPITEETITDVEIIYGIEVIRLNGLPASTLELAKNIDIDPEIGKIKLNELRSHLNGKDIRNRIQVRCIAEINYKSDKYPDQGLQRYASPYFLVKVPKDVEGLPDYIDVTHSRYEVTVGGLNNQGVLKVQPGQNIQLKCIIRDKETDTLMDTLTQNQYIGWQFPALPSGHQVNMGDFATRSKVQNDELHLENIRNDYPENLQGRCWFDDGFMHFYSPFFPIVPPSSVTDGRVRVEVQEIGTRDQKEYLCTAYDSRSGKRLSNVTYDWKFTTPNDEIIPTVYYFNSIESYKNRLKLGLLNTHIQLPEHLKSIQRIEGRCIVLAKQYIDDTNIPMDNMNDKEKQIKINIYESRPFVIINPLAIDPNDLLISPDSFPKSHRLYATVDGVKNGAVVSPVGSTVTLTCQVYDSINQIPVENLNYNWEIKRRDGTPIDTAVLARDYINVKGPGGNTLIIGNLRLLSAGLIGRCIVSNDSLTDPTISDIGLLGPNEKIYSPSFDFIVTDETASGSSDDVSYRGNKDYEIDGKDYEVVIEGLDEDGRLKVSKNDNKTLTVFLKHKETGEQIYPSPPNTCAGVETRYLNGYPVPLSYLADTYEFQSDNGKFHLYHMKEPNISPLVQMRFIIEQKKFDEDGKPKDVIRYASQYIDLLPRKDDLPEQVPMEKIYPTIDGLNNCGRLPLIIGNNLTLICRPNDTRLLSEPLLYDWEIRDMYGHVLPRVNLLAKATKQENNRLILIGIMEPSIKSYGRCIIMRKTGIQDRYSSEYFEIGEHGLECEPSGPQIITDIPGYIPKPNERYEVLIRIVGLNEMGEVIAKPGDDISLKCLALNASTKEPIPNVSTGWNFMNDYEEIIPIGKLASIVQLNADNELQLTNLYENPNSRGRCMITLDQKVTLSSPYFKYHVIGDSVSPHIPISPSYSDKRVRVEISGLNEQNQISVTRVGDDATLRCQAIVVDTSSPLYPTHGIRYGWEWRYTDEDPVSTSNIAVSLETNGDRLGLRGIRPPPGTKGRNVKGRCIVHVPAQQIDPSLSVSDELVYGSDFFSIDVARKPTTIDPQLIPIPGRESDNIEIAVDGLDNEGYLVGNEKESASVVCEARNRTTKQRLSTEGLRAEYDVMYGWEFSDVTGRSIDSSLFANSVSMDSSGNLRLRDLVAPNRGNLPFKIRCTAVVSKRPSIPDEKPSSPKLYTSDYFGMDVRRSDGTSTRTGEEVDIKGSLIKVKIDGLKPDGTFTTQLGENASIMCTAVDSNTDEAVQDVIIGWDIRRSNGAIINLGILADQVMQESNKLQFYSMKSLNSFANDIHGRCIVYRGNQIYRSDYFKIKVSTLPKEVDVEGDGRILVRLVDISPTDRKILLKSGESETIRCIGIDARTGDRVDDLNYGWDYYYTQYETSSSSSSSTTSPIRGSLGPLVSKLEESPDGYLSILLNDDLTQKDGAYLRCRLSNDTSIYTSPYYRLVTETDKEVSEVIPVITPRYLITVHGLDKDGQLQIKQGDNVSLECSAIDMTTRKPAENVIYIWDFQEPGVYHPKGDFQFIRNQLTITNLDSLSGTVKGRCKVSYKGSNKWDSSPDFLIHLEKDIIEPESKPSTLDDVEKLKEYEESIKQKGIKEADDTDDRILVTVNGLNDDGNLIGAANDEKTLSCNAEVKEDVNSAILSYNWELMDSNGNLISLSHLADDVSLSSSDGVLRLNSLRVSQLSEQGNLKGHCFVIANITKTLIMLDGIEKEKTEQFLYHSKMFGIAITDDGTYTGPIGGSDLNSNKVRVGVVGLTTSGQLTAESGDKVNLQCYAIDTQTNAPLSDAIYAWEIRDRNDQSIMTDTIAQIVLRSINVISFIHLRPTDHLQWSKHLFGRCSAYSPENKHIYYSDYFHINVRQPSIDGKTGPDNHIHVEVTGIPLNGVLSAEEGDNVNLECRAVNITDNTPITSTEAIYHFQFDETAPDRDDTYGGYLADEIIQEQLSNEIGGIQLTLNGMKYGKWHRGRCVVTLIQKDYDKEFKEPIKRYTSKYFWSDIRHKGEVQLEGFDPKKQITTIQGITYDPNVLIKVYGTNPNDTITVKPGENIELDCYTLESSTGEPIKGMNYAWELRTYDNQPIHTNRLANQLLIGANLSDNGQKLQLKGYRSSGEGIRLRCLAKGTDQVENKIRQDQTYASPVYTFETIKHFEDIDKKPDIERKRYEPSQLHPEVVGLNADGTMTAKEGEDVKLQCQVVDSSNGIPIKDEQFNIGWTIATGPDGQPIPFNNLAKTIIINNEELNLNELKSTTIKSGGLRGYCSLYLNEDQLISPEKYENHTVILNSDVFVIHVNAKQPDTHIIDSNIEDEKTPYRQWIPGKDPKDAVIVKVYELRPDGSVIVPPGGNLKLNCLALDAVRLRRLTSTDQIPPLFTWELRSSIGGQLLPYTEQASGSIIIKQPLKDPKTAEEVGVSTMELQTIRLPVDAPNGVWSRCVVQIGQQVFTSPYFHIQLQKEATIETYSPLPKSYWSDDKNIELIVKGLDADGNKIVQEGSNIELTCEARNTKTQEILKEDQILIGWQFIDPEKHTYLIPWSNNAQMSGNNLTLKEIEIPGEQDYRWNVWGYCVGDIQDDNHIKHYQSEPFNIGVISEEISDMTTSTPLIRKDGVYVQVQGISDDGLFTATEGSDAELMCHAIDHNTGQPYINSKVTYGWDWRQIDGELADISEIGDIITTEGNKMKIINIKYNTPKKGRCLITIWPKEDNFTEQSPPPQTYSSDLFFTNIQPLNTIPSLQPEEILPVDVPDDKVLIDIIPMDNDKQQISLTINDDKTDEIRAIAKLATTDSPLDNTTNPQLIRYSYDLAYISGLPAHIGELGESILFNSKNGSLIITNPHYTTKPLKIRFNVIVKSIDELNNNANEQEPNELDNKQKESNYPLKRYRTDYYPIVIISANENEIPIWSKHPVPVYDISGRSIKVQIDGLDDNGNAAGIPGEDLKLTCLVLDNFDLEVDLKSSSYTWQFIDLYNNPINPSRIGQHVEIQNGRILYIKHLHQSIIQDHIRGRCIIIMSVPIPVDIELRDDLPPIQEYGSSYFKFTKKITTDKGIKEGEESAVTIVTESIKETTISVKEGEEEEEEQEEQVTESIQDRNFHLKIDSSTNTIYPMDKSKYTILARVQRALDLSCQAVFTDNPPETNDQFPKLIWYYRQPEIPGDVPIPSQLLPISPPRMETLSILPQTDYKIAISSDTYTFRDDNAEFQCQAFMNDDEPVDKITIFIQKIREMFNVRVFDEESRSKLYVFTGTSKTLTCYVDDLITGERVEPSNYQWEMNLGNENGIWIRDTDPRQGAEDISGWRSNQLQLNKLRLPSTTISDESVYEVRCIASYNDTYNTSSHPFIINVRNKPMIKSIRIDRVKPDESILEPVDMPKDSYDSTQDYELGCKPEVTSGEAVATWFKCQNDDCSSLKEIVLTGDRLFYFANSTRYIDEGRFRCQVSLQLKEYNFKLIEYQDVIIKRQAAPAIYSSGSITYTTNDEMSLQCTDESSSPESKVEWTFEPSGKPPPERRLPKLIGNTYAYGRIYIFAIARGQLIPEHSGKYTCIATNPYGTANSSITVTVTEDLSRGKLRFVRRIIRRAFAG</sequence>
<dbReference type="Gene3D" id="2.170.300.10">
    <property type="entry name" value="Tie2 ligand-binding domain superfamily"/>
    <property type="match status" value="1"/>
</dbReference>
<dbReference type="PROSITE" id="PS51115">
    <property type="entry name" value="LAMININ_IVA"/>
    <property type="match status" value="1"/>
</dbReference>
<dbReference type="EMBL" id="AMPZ03000004">
    <property type="protein sequence ID" value="KAH9584415.1"/>
    <property type="molecule type" value="Genomic_DNA"/>
</dbReference>
<feature type="domain" description="Ig-like" evidence="14">
    <location>
        <begin position="2740"/>
        <end position="2855"/>
    </location>
</feature>
<dbReference type="InterPro" id="IPR000034">
    <property type="entry name" value="Laminin_IV"/>
</dbReference>
<comment type="subcellular location">
    <subcellularLocation>
        <location evidence="1">Membrane</location>
        <topology evidence="1">Single-pass type I membrane protein</topology>
    </subcellularLocation>
</comment>
<organism evidence="16 17">
    <name type="scientific">Schistosoma haematobium</name>
    <name type="common">Blood fluke</name>
    <dbReference type="NCBI Taxonomy" id="6185"/>
    <lineage>
        <taxon>Eukaryota</taxon>
        <taxon>Metazoa</taxon>
        <taxon>Spiralia</taxon>
        <taxon>Lophotrochozoa</taxon>
        <taxon>Platyhelminthes</taxon>
        <taxon>Trematoda</taxon>
        <taxon>Digenea</taxon>
        <taxon>Strigeidida</taxon>
        <taxon>Schistosomatoidea</taxon>
        <taxon>Schistosomatidae</taxon>
        <taxon>Schistosoma</taxon>
    </lineage>
</organism>
<feature type="domain" description="Ig-like" evidence="14">
    <location>
        <begin position="4781"/>
        <end position="4880"/>
    </location>
</feature>
<dbReference type="RefSeq" id="XP_051067251.1">
    <property type="nucleotide sequence ID" value="XM_051214123.1"/>
</dbReference>
<dbReference type="InterPro" id="IPR007110">
    <property type="entry name" value="Ig-like_dom"/>
</dbReference>
<evidence type="ECO:0000256" key="12">
    <source>
        <dbReference type="SAM" id="MobiDB-lite"/>
    </source>
</evidence>
<reference evidence="16" key="3">
    <citation type="submission" date="2021-06" db="EMBL/GenBank/DDBJ databases">
        <title>Chromosome-level genome assembly for S. haematobium.</title>
        <authorList>
            <person name="Stroehlein A.J."/>
        </authorList>
    </citation>
    <scope>NUCLEOTIDE SEQUENCE</scope>
</reference>
<feature type="domain" description="Ig-like" evidence="14">
    <location>
        <begin position="851"/>
        <end position="946"/>
    </location>
</feature>
<dbReference type="GO" id="GO:0098609">
    <property type="term" value="P:cell-cell adhesion"/>
    <property type="evidence" value="ECO:0007669"/>
    <property type="project" value="TreeGrafter"/>
</dbReference>
<dbReference type="PRINTS" id="PR00261">
    <property type="entry name" value="LDLRECEPTOR"/>
</dbReference>
<dbReference type="GO" id="GO:0050839">
    <property type="term" value="F:cell adhesion molecule binding"/>
    <property type="evidence" value="ECO:0007669"/>
    <property type="project" value="TreeGrafter"/>
</dbReference>
<dbReference type="SMART" id="SM00180">
    <property type="entry name" value="EGF_Lam"/>
    <property type="match status" value="3"/>
</dbReference>
<keyword evidence="3" id="KW-0677">Repeat</keyword>
<dbReference type="PROSITE" id="PS50050">
    <property type="entry name" value="TNFR_NGFR_2"/>
    <property type="match status" value="1"/>
</dbReference>
<feature type="domain" description="Ig-like" evidence="14">
    <location>
        <begin position="429"/>
        <end position="513"/>
    </location>
</feature>
<dbReference type="InterPro" id="IPR036179">
    <property type="entry name" value="Ig-like_dom_sf"/>
</dbReference>
<dbReference type="PANTHER" id="PTHR11640:SF31">
    <property type="entry name" value="IRREGULAR CHIASM C-ROUGHEST PROTEIN-RELATED"/>
    <property type="match status" value="1"/>
</dbReference>
<feature type="domain" description="Ig-like" evidence="14">
    <location>
        <begin position="4096"/>
        <end position="4204"/>
    </location>
</feature>
<feature type="domain" description="Ig-like" evidence="14">
    <location>
        <begin position="527"/>
        <end position="632"/>
    </location>
</feature>
<feature type="domain" description="Ig-like" evidence="14">
    <location>
        <begin position="6777"/>
        <end position="6875"/>
    </location>
</feature>
<feature type="domain" description="Laminin IV type A" evidence="15">
    <location>
        <begin position="981"/>
        <end position="1184"/>
    </location>
</feature>
<dbReference type="Gene3D" id="2.10.25.10">
    <property type="entry name" value="Laminin"/>
    <property type="match status" value="1"/>
</dbReference>
<dbReference type="InterPro" id="IPR003598">
    <property type="entry name" value="Ig_sub2"/>
</dbReference>
<evidence type="ECO:0000256" key="1">
    <source>
        <dbReference type="ARBA" id="ARBA00004479"/>
    </source>
</evidence>
<evidence type="ECO:0000256" key="9">
    <source>
        <dbReference type="PROSITE-ProRule" id="PRU00124"/>
    </source>
</evidence>
<evidence type="ECO:0000256" key="4">
    <source>
        <dbReference type="ARBA" id="ARBA00023136"/>
    </source>
</evidence>
<keyword evidence="6" id="KW-0325">Glycoprotein</keyword>
<protein>
    <recommendedName>
        <fullName evidence="18">Basement membrane-specific heparan sulfate proteoglycan core protein</fullName>
    </recommendedName>
</protein>
<evidence type="ECO:0000256" key="11">
    <source>
        <dbReference type="SAM" id="Coils"/>
    </source>
</evidence>
<feature type="domain" description="TNFR-Cys" evidence="13">
    <location>
        <begin position="1242"/>
        <end position="1288"/>
    </location>
</feature>
<dbReference type="Gene3D" id="2.60.40.10">
    <property type="entry name" value="Immunoglobulins"/>
    <property type="match status" value="5"/>
</dbReference>
<reference evidence="16" key="2">
    <citation type="journal article" date="2019" name="Gigascience">
        <title>High-quality Schistosoma haematobium genome achieved by single-molecule and long-range sequencing.</title>
        <authorList>
            <person name="Stroehlein A.J."/>
            <person name="Korhonen P.K."/>
            <person name="Chong T.M."/>
            <person name="Lim Y.L."/>
            <person name="Chan K.G."/>
            <person name="Webster B."/>
            <person name="Rollinson D."/>
            <person name="Brindley P.J."/>
            <person name="Gasser R.B."/>
            <person name="Young N.D."/>
        </authorList>
    </citation>
    <scope>NUCLEOTIDE SEQUENCE</scope>
</reference>
<accession>A0A922IPK9</accession>
<dbReference type="CTD" id="75577481"/>
<dbReference type="KEGG" id="shx:MS3_00006024"/>
<keyword evidence="7" id="KW-0424">Laminin EGF-like domain</keyword>
<keyword evidence="5 9" id="KW-1015">Disulfide bond</keyword>
<evidence type="ECO:0000313" key="17">
    <source>
        <dbReference type="Proteomes" id="UP000471633"/>
    </source>
</evidence>
<dbReference type="PANTHER" id="PTHR11640">
    <property type="entry name" value="NEPHRIN"/>
    <property type="match status" value="1"/>
</dbReference>
<feature type="domain" description="Ig-like" evidence="14">
    <location>
        <begin position="168"/>
        <end position="222"/>
    </location>
</feature>
<keyword evidence="4" id="KW-0472">Membrane</keyword>
<dbReference type="SUPFAM" id="SSF57424">
    <property type="entry name" value="LDL receptor-like module"/>
    <property type="match status" value="1"/>
</dbReference>
<feature type="repeat" description="TNFR-Cys" evidence="10">
    <location>
        <begin position="1242"/>
        <end position="1288"/>
    </location>
</feature>
<comment type="caution">
    <text evidence="16">The sequence shown here is derived from an EMBL/GenBank/DDBJ whole genome shotgun (WGS) entry which is preliminary data.</text>
</comment>
<evidence type="ECO:0008006" key="18">
    <source>
        <dbReference type="Google" id="ProtNLM"/>
    </source>
</evidence>
<keyword evidence="8" id="KW-0393">Immunoglobulin domain</keyword>
<dbReference type="InterPro" id="IPR003599">
    <property type="entry name" value="Ig_sub"/>
</dbReference>
<dbReference type="PROSITE" id="PS01248">
    <property type="entry name" value="EGF_LAM_1"/>
    <property type="match status" value="1"/>
</dbReference>
<dbReference type="Proteomes" id="UP000471633">
    <property type="component" value="Unassembled WGS sequence"/>
</dbReference>
<dbReference type="InterPro" id="IPR001368">
    <property type="entry name" value="TNFR/NGFR_Cys_rich_reg"/>
</dbReference>
<dbReference type="GeneID" id="75577481"/>
<evidence type="ECO:0000259" key="15">
    <source>
        <dbReference type="PROSITE" id="PS51115"/>
    </source>
</evidence>
<dbReference type="SMART" id="SM00409">
    <property type="entry name" value="IG"/>
    <property type="match status" value="18"/>
</dbReference>
<feature type="disulfide bond" evidence="9">
    <location>
        <begin position="730"/>
        <end position="748"/>
    </location>
</feature>
<comment type="caution">
    <text evidence="9">Lacks conserved residue(s) required for the propagation of feature annotation.</text>
</comment>
<reference evidence="16" key="4">
    <citation type="journal article" date="2022" name="PLoS Pathog.">
        <title>Chromosome-level genome of Schistosoma haematobium underpins genome-wide explorations of molecular variation.</title>
        <authorList>
            <person name="Stroehlein A.J."/>
            <person name="Korhonen P.K."/>
            <person name="Lee V.V."/>
            <person name="Ralph S.A."/>
            <person name="Mentink-Kane M."/>
            <person name="You H."/>
            <person name="McManus D.P."/>
            <person name="Tchuente L.T."/>
            <person name="Stothard J.R."/>
            <person name="Kaur P."/>
            <person name="Dudchenko O."/>
            <person name="Aiden E.L."/>
            <person name="Yang B."/>
            <person name="Yang H."/>
            <person name="Emery A.M."/>
            <person name="Webster B.L."/>
            <person name="Brindley P.J."/>
            <person name="Rollinson D."/>
            <person name="Chang B.C.H."/>
            <person name="Gasser R.B."/>
            <person name="Young N.D."/>
        </authorList>
    </citation>
    <scope>NUCLEOTIDE SEQUENCE</scope>
</reference>
<dbReference type="InterPro" id="IPR000742">
    <property type="entry name" value="EGF"/>
</dbReference>
<dbReference type="PROSITE" id="PS00022">
    <property type="entry name" value="EGF_1"/>
    <property type="match status" value="1"/>
</dbReference>
<feature type="domain" description="Ig-like" evidence="14">
    <location>
        <begin position="2990"/>
        <end position="3107"/>
    </location>
</feature>
<keyword evidence="2" id="KW-0732">Signal</keyword>
<feature type="domain" description="Ig-like" evidence="14">
    <location>
        <begin position="2876"/>
        <end position="2955"/>
    </location>
</feature>
<dbReference type="GO" id="GO:0030154">
    <property type="term" value="P:cell differentiation"/>
    <property type="evidence" value="ECO:0007669"/>
    <property type="project" value="UniProtKB-ARBA"/>
</dbReference>
<evidence type="ECO:0000256" key="3">
    <source>
        <dbReference type="ARBA" id="ARBA00022737"/>
    </source>
</evidence>
<evidence type="ECO:0000256" key="7">
    <source>
        <dbReference type="ARBA" id="ARBA00023292"/>
    </source>
</evidence>
<evidence type="ECO:0000256" key="6">
    <source>
        <dbReference type="ARBA" id="ARBA00023180"/>
    </source>
</evidence>
<evidence type="ECO:0000259" key="14">
    <source>
        <dbReference type="PROSITE" id="PS50835"/>
    </source>
</evidence>
<feature type="disulfide bond" evidence="9">
    <location>
        <begin position="723"/>
        <end position="735"/>
    </location>
</feature>
<feature type="domain" description="Ig-like" evidence="14">
    <location>
        <begin position="2635"/>
        <end position="2721"/>
    </location>
</feature>
<evidence type="ECO:0000313" key="16">
    <source>
        <dbReference type="EMBL" id="KAH9584415.1"/>
    </source>
</evidence>
<keyword evidence="11" id="KW-0175">Coiled coil</keyword>
<dbReference type="Gene3D" id="4.10.400.10">
    <property type="entry name" value="Low-density Lipoprotein Receptor"/>
    <property type="match status" value="1"/>
</dbReference>
<feature type="compositionally biased region" description="Acidic residues" evidence="12">
    <location>
        <begin position="2063"/>
        <end position="2079"/>
    </location>
</feature>
<feature type="region of interest" description="Disordered" evidence="12">
    <location>
        <begin position="2053"/>
        <end position="2079"/>
    </location>
</feature>
<feature type="coiled-coil region" evidence="11">
    <location>
        <begin position="6379"/>
        <end position="6406"/>
    </location>
</feature>
<dbReference type="InterPro" id="IPR051275">
    <property type="entry name" value="Cell_adhesion_signaling"/>
</dbReference>
<proteinExistence type="predicted"/>
<evidence type="ECO:0000256" key="5">
    <source>
        <dbReference type="ARBA" id="ARBA00023157"/>
    </source>
</evidence>
<name>A0A922IPK9_SCHHA</name>